<comment type="caution">
    <text evidence="7">The sequence shown here is derived from an EMBL/GenBank/DDBJ whole genome shotgun (WGS) entry which is preliminary data.</text>
</comment>
<comment type="similarity">
    <text evidence="1 5 6">Belongs to the peptidase M2 family.</text>
</comment>
<dbReference type="SUPFAM" id="SSF55486">
    <property type="entry name" value="Metalloproteases ('zincins'), catalytic domain"/>
    <property type="match status" value="2"/>
</dbReference>
<evidence type="ECO:0000313" key="8">
    <source>
        <dbReference type="Proteomes" id="UP001217089"/>
    </source>
</evidence>
<accession>A0ABQ9EPS4</accession>
<keyword evidence="4 6" id="KW-0325">Glycoprotein</keyword>
<dbReference type="EMBL" id="JARBDR010000793">
    <property type="protein sequence ID" value="KAJ8307237.1"/>
    <property type="molecule type" value="Genomic_DNA"/>
</dbReference>
<dbReference type="Pfam" id="PF01401">
    <property type="entry name" value="Peptidase_M2"/>
    <property type="match status" value="2"/>
</dbReference>
<keyword evidence="6" id="KW-0378">Hydrolase</keyword>
<evidence type="ECO:0000256" key="4">
    <source>
        <dbReference type="ARBA" id="ARBA00023180"/>
    </source>
</evidence>
<evidence type="ECO:0000256" key="2">
    <source>
        <dbReference type="ARBA" id="ARBA00022729"/>
    </source>
</evidence>
<evidence type="ECO:0000256" key="6">
    <source>
        <dbReference type="RuleBase" id="RU361144"/>
    </source>
</evidence>
<dbReference type="PANTHER" id="PTHR10514:SF27">
    <property type="entry name" value="ANGIOTENSIN-CONVERTING ENZYME"/>
    <property type="match status" value="1"/>
</dbReference>
<proteinExistence type="inferred from homology"/>
<organism evidence="7 8">
    <name type="scientific">Tegillarca granosa</name>
    <name type="common">Malaysian cockle</name>
    <name type="synonym">Anadara granosa</name>
    <dbReference type="NCBI Taxonomy" id="220873"/>
    <lineage>
        <taxon>Eukaryota</taxon>
        <taxon>Metazoa</taxon>
        <taxon>Spiralia</taxon>
        <taxon>Lophotrochozoa</taxon>
        <taxon>Mollusca</taxon>
        <taxon>Bivalvia</taxon>
        <taxon>Autobranchia</taxon>
        <taxon>Pteriomorphia</taxon>
        <taxon>Arcoida</taxon>
        <taxon>Arcoidea</taxon>
        <taxon>Arcidae</taxon>
        <taxon>Tegillarca</taxon>
    </lineage>
</organism>
<evidence type="ECO:0000313" key="7">
    <source>
        <dbReference type="EMBL" id="KAJ8307237.1"/>
    </source>
</evidence>
<keyword evidence="6" id="KW-0645">Protease</keyword>
<dbReference type="Proteomes" id="UP001217089">
    <property type="component" value="Unassembled WGS sequence"/>
</dbReference>
<dbReference type="CDD" id="cd06461">
    <property type="entry name" value="M2_ACE"/>
    <property type="match status" value="2"/>
</dbReference>
<comment type="cofactor">
    <cofactor evidence="6">
        <name>Zn(2+)</name>
        <dbReference type="ChEBI" id="CHEBI:29105"/>
    </cofactor>
    <text evidence="6">Binds 2 Zn(2+) ions per subunit.</text>
</comment>
<dbReference type="Gene3D" id="1.10.1370.30">
    <property type="match status" value="1"/>
</dbReference>
<evidence type="ECO:0000256" key="3">
    <source>
        <dbReference type="ARBA" id="ARBA00023157"/>
    </source>
</evidence>
<keyword evidence="2" id="KW-0732">Signal</keyword>
<dbReference type="EC" id="3.4.-.-" evidence="6"/>
<reference evidence="7 8" key="1">
    <citation type="submission" date="2022-12" db="EMBL/GenBank/DDBJ databases">
        <title>Chromosome-level genome of Tegillarca granosa.</title>
        <authorList>
            <person name="Kim J."/>
        </authorList>
    </citation>
    <scope>NUCLEOTIDE SEQUENCE [LARGE SCALE GENOMIC DNA]</scope>
    <source>
        <strain evidence="7">Teg-2019</strain>
        <tissue evidence="7">Adductor muscle</tissue>
    </source>
</reference>
<feature type="disulfide bond" evidence="5">
    <location>
        <begin position="238"/>
        <end position="256"/>
    </location>
</feature>
<name>A0ABQ9EPS4_TEGGR</name>
<dbReference type="InterPro" id="IPR001548">
    <property type="entry name" value="Peptidase_M2"/>
</dbReference>
<gene>
    <name evidence="7" type="ORF">KUTeg_015321</name>
</gene>
<dbReference type="PRINTS" id="PR00791">
    <property type="entry name" value="PEPDIPTASEA"/>
</dbReference>
<comment type="caution">
    <text evidence="5">Lacks conserved residue(s) required for the propagation of feature annotation.</text>
</comment>
<evidence type="ECO:0000256" key="5">
    <source>
        <dbReference type="PROSITE-ProRule" id="PRU01355"/>
    </source>
</evidence>
<keyword evidence="3 5" id="KW-1015">Disulfide bond</keyword>
<protein>
    <recommendedName>
        <fullName evidence="6">Angiotensin-converting enzyme</fullName>
        <ecNumber evidence="6">3.4.-.-</ecNumber>
    </recommendedName>
</protein>
<dbReference type="PANTHER" id="PTHR10514">
    <property type="entry name" value="ANGIOTENSIN-CONVERTING ENZYME"/>
    <property type="match status" value="1"/>
</dbReference>
<keyword evidence="6" id="KW-0121">Carboxypeptidase</keyword>
<keyword evidence="6" id="KW-0479">Metal-binding</keyword>
<keyword evidence="6" id="KW-0862">Zinc</keyword>
<evidence type="ECO:0000256" key="1">
    <source>
        <dbReference type="ARBA" id="ARBA00008139"/>
    </source>
</evidence>
<sequence>MFRMISDIGTDAMKDEAKLARMNTLQSDIEGIYAKATVSFSDGQTLALEPGLTQLMASSRNYTKLQEAWIGWRDNTGKLMRDKYADFVTLSNEGVSSLGYHDTGEYWRSWYESPTFEPDLQKLLEELKPLYSNLHTYVREKLMDLYGRDKFPTSGQIPAHLLGNMWAQQWNNIYDLVIPYPDKTSVDVTPELKNQSYTPLRMFRTAEEFFKSLGLLPMPDRFWNKSIIVKPTDRKMVCHASAEDFYNQKDFRIKMCTDINMEDLVTIHHEMGHIQYFMQYKDQPVPFRDGANPGFHEAVGDTLALSVATPKHLQTIGLLNSVENDEGSDINYLLSMALEKIAFLPFGYLIDQWRWSVFSGETPKDKFNDKWWELRCKYQGVSPPVERTSTDFDPGAKYHIPSNTPYIRYFVSFVVQFQFHKALCEAAGQTGPLHKCDIYRSKEAGTKLGDMLRLGSSKPWPYAMEALTGQPNMSAKALMDYFAPLTAWLEKQNAGKQVGWQDACSNQRHAPLSANEQQAKKWLTEYNMAAQEVFYEETEVEWTYATNITDYNQQKQTEARLKLADFQKEAAANASRFDWKHFDDEQVKRQFSKISDIGTSALTDKNKLKKLNDLQSEIEGIYGKGKVCLGGNKCLTLDPDLYDILTSSRNYTELTLIWQEWRNVTGKKMKDKYEEFVRLSNEGVRELGYNDTGEYWRSVYDTPTFQKDLQKLMEQLKPLYEQLHAYVRKKLKKIYGAEHFPASGHIPAHLFGNMWAQEWENLYDLMEPYKNKAKVDVTPELVRQNYTAHRMFKTAEEFFTSLGLKPMPETFWNKSMIVRPAGRDVICHCFCLGFL</sequence>
<keyword evidence="8" id="KW-1185">Reference proteome</keyword>
<keyword evidence="6" id="KW-0482">Metalloprotease</keyword>
<dbReference type="PROSITE" id="PS52011">
    <property type="entry name" value="PEPTIDASE_M2"/>
    <property type="match status" value="2"/>
</dbReference>